<protein>
    <submittedName>
        <fullName evidence="2">Uncharacterized protein</fullName>
    </submittedName>
</protein>
<evidence type="ECO:0000313" key="3">
    <source>
        <dbReference type="Proteomes" id="UP001205740"/>
    </source>
</evidence>
<name>A0ABT1H118_9NOCA</name>
<proteinExistence type="predicted"/>
<keyword evidence="3" id="KW-1185">Reference proteome</keyword>
<evidence type="ECO:0000256" key="1">
    <source>
        <dbReference type="SAM" id="MobiDB-lite"/>
    </source>
</evidence>
<dbReference type="EMBL" id="JAMTCG010000003">
    <property type="protein sequence ID" value="MCP2160940.1"/>
    <property type="molecule type" value="Genomic_DNA"/>
</dbReference>
<accession>A0ABT1H118</accession>
<evidence type="ECO:0000313" key="2">
    <source>
        <dbReference type="EMBL" id="MCP2160940.1"/>
    </source>
</evidence>
<dbReference type="Proteomes" id="UP001205740">
    <property type="component" value="Unassembled WGS sequence"/>
</dbReference>
<dbReference type="RefSeq" id="WP_253654493.1">
    <property type="nucleotide sequence ID" value="NZ_BAAAOE010000003.1"/>
</dbReference>
<gene>
    <name evidence="2" type="ORF">LX12_002127</name>
</gene>
<feature type="region of interest" description="Disordered" evidence="1">
    <location>
        <begin position="34"/>
        <end position="53"/>
    </location>
</feature>
<organism evidence="2 3">
    <name type="scientific">Williamsia serinedens</name>
    <dbReference type="NCBI Taxonomy" id="391736"/>
    <lineage>
        <taxon>Bacteria</taxon>
        <taxon>Bacillati</taxon>
        <taxon>Actinomycetota</taxon>
        <taxon>Actinomycetes</taxon>
        <taxon>Mycobacteriales</taxon>
        <taxon>Nocardiaceae</taxon>
        <taxon>Williamsia</taxon>
    </lineage>
</organism>
<comment type="caution">
    <text evidence="2">The sequence shown here is derived from an EMBL/GenBank/DDBJ whole genome shotgun (WGS) entry which is preliminary data.</text>
</comment>
<sequence>MVITTRVPAPAVSGRTSPTTVLAQPFSHLTRRSVAMSRDDRERHHRRRREHIEQERRSARAELALLYLGVRR</sequence>
<reference evidence="2 3" key="1">
    <citation type="submission" date="2022-06" db="EMBL/GenBank/DDBJ databases">
        <title>Genomic Encyclopedia of Archaeal and Bacterial Type Strains, Phase II (KMG-II): from individual species to whole genera.</title>
        <authorList>
            <person name="Goeker M."/>
        </authorList>
    </citation>
    <scope>NUCLEOTIDE SEQUENCE [LARGE SCALE GENOMIC DNA]</scope>
    <source>
        <strain evidence="2 3">DSM 45037</strain>
    </source>
</reference>